<accession>D9PU21</accession>
<dbReference type="AlphaFoldDB" id="D9PU21"/>
<reference key="1">
    <citation type="submission" date="2009-08" db="EMBL/GenBank/DDBJ databases">
        <title>The genome sequence of Methanothermobacter marburgensis.</title>
        <authorList>
            <person name="Kaster A."/>
            <person name="Seedorf H."/>
            <person name="Goenrich M."/>
            <person name="Wiezer A."/>
            <person name="Liesegang H."/>
            <person name="Thauer R."/>
            <person name="Gottschalk G."/>
        </authorList>
    </citation>
    <scope>NUCLEOTIDE SEQUENCE</scope>
    <source>
        <strain>Marburg</strain>
    </source>
</reference>
<dbReference type="OrthoDB" id="80949at2157"/>
<dbReference type="STRING" id="79929.MTBMA_c01090"/>
<dbReference type="RefSeq" id="WP_013294948.1">
    <property type="nucleotide sequence ID" value="NC_014408.1"/>
</dbReference>
<keyword evidence="1" id="KW-1133">Transmembrane helix</keyword>
<gene>
    <name evidence="2" type="ordered locus">MTBMA_c01090</name>
</gene>
<keyword evidence="3" id="KW-1185">Reference proteome</keyword>
<proteinExistence type="predicted"/>
<organism evidence="2 3">
    <name type="scientific">Methanothermobacter marburgensis (strain ATCC BAA-927 / DSM 2133 / JCM 14651 / NBRC 100331 / OCM 82 / Marburg)</name>
    <name type="common">Methanobacterium thermoautotrophicum</name>
    <dbReference type="NCBI Taxonomy" id="79929"/>
    <lineage>
        <taxon>Archaea</taxon>
        <taxon>Methanobacteriati</taxon>
        <taxon>Methanobacteriota</taxon>
        <taxon>Methanomada group</taxon>
        <taxon>Methanobacteria</taxon>
        <taxon>Methanobacteriales</taxon>
        <taxon>Methanobacteriaceae</taxon>
        <taxon>Methanothermobacter</taxon>
    </lineage>
</organism>
<dbReference type="HOGENOM" id="CLU_1965610_0_0_2"/>
<dbReference type="GeneID" id="41326965"/>
<name>D9PU21_METTM</name>
<dbReference type="PaxDb" id="79929-MTBMA_c01090"/>
<evidence type="ECO:0000313" key="2">
    <source>
        <dbReference type="EMBL" id="ADL57719.1"/>
    </source>
</evidence>
<feature type="transmembrane region" description="Helical" evidence="1">
    <location>
        <begin position="6"/>
        <end position="27"/>
    </location>
</feature>
<keyword evidence="1" id="KW-0812">Transmembrane</keyword>
<dbReference type="GeneID" id="9703814"/>
<reference evidence="2 3" key="2">
    <citation type="journal article" date="2010" name="J. Bacteriol.">
        <title>Complete genome sequence of Methanothermobacter marburgensis, a methanoarchaeon model organism.</title>
        <authorList>
            <person name="Liesegang H."/>
            <person name="Kaster A.K."/>
            <person name="Wiezer A."/>
            <person name="Goenrich M."/>
            <person name="Wollherr A."/>
            <person name="Seedorf H."/>
            <person name="Gottschalk G."/>
            <person name="Thauer R.K."/>
        </authorList>
    </citation>
    <scope>NUCLEOTIDE SEQUENCE [LARGE SCALE GENOMIC DNA]</scope>
    <source>
        <strain evidence="3">ATCC BAA-927 / DSM 2133 / JCM 14651 / NBRC 100331 / OCM 82 / Marburg</strain>
    </source>
</reference>
<protein>
    <submittedName>
        <fullName evidence="2">Uncharacterized protein</fullName>
    </submittedName>
</protein>
<evidence type="ECO:0000313" key="3">
    <source>
        <dbReference type="Proteomes" id="UP000000345"/>
    </source>
</evidence>
<dbReference type="Proteomes" id="UP000000345">
    <property type="component" value="Chromosome"/>
</dbReference>
<evidence type="ECO:0000256" key="1">
    <source>
        <dbReference type="SAM" id="Phobius"/>
    </source>
</evidence>
<dbReference type="EMBL" id="CP001710">
    <property type="protein sequence ID" value="ADL57719.1"/>
    <property type="molecule type" value="Genomic_DNA"/>
</dbReference>
<keyword evidence="1" id="KW-0472">Membrane</keyword>
<dbReference type="KEGG" id="mmg:MTBMA_c01090"/>
<sequence length="125" mass="13014">MDDGGYISTLDAVLGLAVVFILTASVLNTGTAPVDDTLEASDVLDAMASYPADKPLLEELAESPNSTLASGFLNGTLEGMNYNLTMDNGSGEVTVASRGSMGDAEDIGTAVACRGTVIFRLYVWR</sequence>